<dbReference type="InterPro" id="IPR000352">
    <property type="entry name" value="Pep_chain_release_fac_I"/>
</dbReference>
<dbReference type="Gene3D" id="3.30.160.20">
    <property type="match status" value="1"/>
</dbReference>
<dbReference type="EMBL" id="JAGMWT010000013">
    <property type="protein sequence ID" value="KAH7117650.1"/>
    <property type="molecule type" value="Genomic_DNA"/>
</dbReference>
<dbReference type="PANTHER" id="PTHR46203">
    <property type="entry name" value="PROBABLE PEPTIDE CHAIN RELEASE FACTOR C12ORF65"/>
    <property type="match status" value="1"/>
</dbReference>
<organism evidence="7 8">
    <name type="scientific">Dendryphion nanum</name>
    <dbReference type="NCBI Taxonomy" id="256645"/>
    <lineage>
        <taxon>Eukaryota</taxon>
        <taxon>Fungi</taxon>
        <taxon>Dikarya</taxon>
        <taxon>Ascomycota</taxon>
        <taxon>Pezizomycotina</taxon>
        <taxon>Dothideomycetes</taxon>
        <taxon>Pleosporomycetidae</taxon>
        <taxon>Pleosporales</taxon>
        <taxon>Torulaceae</taxon>
        <taxon>Dendryphion</taxon>
    </lineage>
</organism>
<feature type="domain" description="Prokaryotic-type class I peptide chain release factors" evidence="6">
    <location>
        <begin position="68"/>
        <end position="162"/>
    </location>
</feature>
<feature type="compositionally biased region" description="Basic and acidic residues" evidence="5">
    <location>
        <begin position="169"/>
        <end position="185"/>
    </location>
</feature>
<feature type="compositionally biased region" description="Basic and acidic residues" evidence="5">
    <location>
        <begin position="133"/>
        <end position="143"/>
    </location>
</feature>
<dbReference type="GO" id="GO:0005739">
    <property type="term" value="C:mitochondrion"/>
    <property type="evidence" value="ECO:0007669"/>
    <property type="project" value="UniProtKB-SubCell"/>
</dbReference>
<comment type="caution">
    <text evidence="7">The sequence shown here is derived from an EMBL/GenBank/DDBJ whole genome shotgun (WGS) entry which is preliminary data.</text>
</comment>
<comment type="subcellular location">
    <subcellularLocation>
        <location evidence="1">Mitochondrion</location>
    </subcellularLocation>
</comment>
<feature type="region of interest" description="Disordered" evidence="5">
    <location>
        <begin position="133"/>
        <end position="211"/>
    </location>
</feature>
<dbReference type="OrthoDB" id="277888at2759"/>
<evidence type="ECO:0000313" key="8">
    <source>
        <dbReference type="Proteomes" id="UP000700596"/>
    </source>
</evidence>
<evidence type="ECO:0000256" key="5">
    <source>
        <dbReference type="SAM" id="MobiDB-lite"/>
    </source>
</evidence>
<dbReference type="GO" id="GO:0003747">
    <property type="term" value="F:translation release factor activity"/>
    <property type="evidence" value="ECO:0007669"/>
    <property type="project" value="InterPro"/>
</dbReference>
<dbReference type="InterPro" id="IPR052405">
    <property type="entry name" value="Mito_Transl_Release_Factor"/>
</dbReference>
<dbReference type="FunFam" id="3.30.160.20:FF:000065">
    <property type="entry name" value="Peptidyl-tRNA hydrolase domain protein"/>
    <property type="match status" value="1"/>
</dbReference>
<gene>
    <name evidence="7" type="ORF">B0J11DRAFT_442158</name>
</gene>
<dbReference type="GO" id="GO:0032543">
    <property type="term" value="P:mitochondrial translation"/>
    <property type="evidence" value="ECO:0007669"/>
    <property type="project" value="UniProtKB-ARBA"/>
</dbReference>
<comment type="similarity">
    <text evidence="2">Belongs to the prokaryotic/mitochondrial release factor family.</text>
</comment>
<sequence>MPALRALCRVPFLRLPSTRFSSLTLNFASISNCLSSNRDVALIRTHDRSLTSTTPFAIQFPPRRIFLDSEIEENFLKGSGPGGQKINKTSSAVQLKHLPTGIVVKCQESRSRSHNRKVARKLLGERLEELELGEESRTAVKARERSRKKASADKKKRRKYRALSDGQDGEAHGDEADALDHHAGEGSEQINSFPVGMKTEPQEGPSKENNG</sequence>
<dbReference type="AlphaFoldDB" id="A0A9P9IFN3"/>
<accession>A0A9P9IFN3</accession>
<reference evidence="7" key="1">
    <citation type="journal article" date="2021" name="Nat. Commun.">
        <title>Genetic determinants of endophytism in the Arabidopsis root mycobiome.</title>
        <authorList>
            <person name="Mesny F."/>
            <person name="Miyauchi S."/>
            <person name="Thiergart T."/>
            <person name="Pickel B."/>
            <person name="Atanasova L."/>
            <person name="Karlsson M."/>
            <person name="Huettel B."/>
            <person name="Barry K.W."/>
            <person name="Haridas S."/>
            <person name="Chen C."/>
            <person name="Bauer D."/>
            <person name="Andreopoulos W."/>
            <person name="Pangilinan J."/>
            <person name="LaButti K."/>
            <person name="Riley R."/>
            <person name="Lipzen A."/>
            <person name="Clum A."/>
            <person name="Drula E."/>
            <person name="Henrissat B."/>
            <person name="Kohler A."/>
            <person name="Grigoriev I.V."/>
            <person name="Martin F.M."/>
            <person name="Hacquard S."/>
        </authorList>
    </citation>
    <scope>NUCLEOTIDE SEQUENCE</scope>
    <source>
        <strain evidence="7">MPI-CAGE-CH-0243</strain>
    </source>
</reference>
<evidence type="ECO:0000259" key="6">
    <source>
        <dbReference type="Pfam" id="PF00472"/>
    </source>
</evidence>
<dbReference type="Pfam" id="PF00472">
    <property type="entry name" value="RF-1"/>
    <property type="match status" value="1"/>
</dbReference>
<name>A0A9P9IFN3_9PLEO</name>
<evidence type="ECO:0000256" key="2">
    <source>
        <dbReference type="ARBA" id="ARBA00010835"/>
    </source>
</evidence>
<protein>
    <submittedName>
        <fullName evidence="7">RF-1 domain-containing protein</fullName>
    </submittedName>
</protein>
<evidence type="ECO:0000256" key="3">
    <source>
        <dbReference type="ARBA" id="ARBA00022946"/>
    </source>
</evidence>
<dbReference type="PANTHER" id="PTHR46203:SF1">
    <property type="entry name" value="MITOCHONDRIAL TRANSLATION RELEASE FACTOR IN RESCUE"/>
    <property type="match status" value="1"/>
</dbReference>
<feature type="compositionally biased region" description="Basic residues" evidence="5">
    <location>
        <begin position="144"/>
        <end position="161"/>
    </location>
</feature>
<evidence type="ECO:0000313" key="7">
    <source>
        <dbReference type="EMBL" id="KAH7117650.1"/>
    </source>
</evidence>
<keyword evidence="4" id="KW-0496">Mitochondrion</keyword>
<evidence type="ECO:0000256" key="4">
    <source>
        <dbReference type="ARBA" id="ARBA00023128"/>
    </source>
</evidence>
<proteinExistence type="inferred from homology"/>
<dbReference type="SUPFAM" id="SSF75620">
    <property type="entry name" value="Release factor"/>
    <property type="match status" value="1"/>
</dbReference>
<evidence type="ECO:0000256" key="1">
    <source>
        <dbReference type="ARBA" id="ARBA00004173"/>
    </source>
</evidence>
<dbReference type="Proteomes" id="UP000700596">
    <property type="component" value="Unassembled WGS sequence"/>
</dbReference>
<keyword evidence="3" id="KW-0809">Transit peptide</keyword>
<keyword evidence="8" id="KW-1185">Reference proteome</keyword>
<dbReference type="InterPro" id="IPR045853">
    <property type="entry name" value="Pep_chain_release_fac_I_sf"/>
</dbReference>